<dbReference type="Gene3D" id="3.40.50.2000">
    <property type="entry name" value="Glycogen Phosphorylase B"/>
    <property type="match status" value="1"/>
</dbReference>
<feature type="non-terminal residue" evidence="2">
    <location>
        <position position="312"/>
    </location>
</feature>
<reference evidence="2" key="1">
    <citation type="journal article" date="2014" name="Front. Microbiol.">
        <title>High frequency of phylogenetically diverse reductive dehalogenase-homologous genes in deep subseafloor sedimentary metagenomes.</title>
        <authorList>
            <person name="Kawai M."/>
            <person name="Futagami T."/>
            <person name="Toyoda A."/>
            <person name="Takaki Y."/>
            <person name="Nishi S."/>
            <person name="Hori S."/>
            <person name="Arai W."/>
            <person name="Tsubouchi T."/>
            <person name="Morono Y."/>
            <person name="Uchiyama I."/>
            <person name="Ito T."/>
            <person name="Fujiyama A."/>
            <person name="Inagaki F."/>
            <person name="Takami H."/>
        </authorList>
    </citation>
    <scope>NUCLEOTIDE SEQUENCE</scope>
    <source>
        <strain evidence="2">Expedition CK06-06</strain>
    </source>
</reference>
<dbReference type="SUPFAM" id="SSF53756">
    <property type="entry name" value="UDP-Glycosyltransferase/glycogen phosphorylase"/>
    <property type="match status" value="1"/>
</dbReference>
<accession>X1FIZ3</accession>
<evidence type="ECO:0000313" key="2">
    <source>
        <dbReference type="EMBL" id="GAH44927.1"/>
    </source>
</evidence>
<dbReference type="EMBL" id="BARU01008767">
    <property type="protein sequence ID" value="GAH44927.1"/>
    <property type="molecule type" value="Genomic_DNA"/>
</dbReference>
<feature type="domain" description="Glycosyltransferase subfamily 4-like N-terminal" evidence="1">
    <location>
        <begin position="120"/>
        <end position="218"/>
    </location>
</feature>
<name>X1FIZ3_9ZZZZ</name>
<sequence>MNNILYLPTRYFPSISGAEFYFQRMAELLTTKYNYGIEIYTSNAIDFKALRNSSGKILTPDNKYFYEVNRLKVNRFPVNYNISNKEILKILKVIPSYNALNLHDDVLEKIIRNGPYLGDLLDYLLKKQDLNYDLIHTTYFPYFNCVISLIIGTLLKKPTICTPFFHFSNPRYTDLKVIDLLKKFDLLIVCTNVEKEFLVQKCKIQPGQIKVIPMGVDYTKFQNFNKNTLSNLSFKEKFFNKNEKKYKLILFCGYKNYEKGALSILKSIPYILKKIKKVYFAFIGPSTVAFNRELSKIKKLEKVKIINFSPEN</sequence>
<comment type="caution">
    <text evidence="2">The sequence shown here is derived from an EMBL/GenBank/DDBJ whole genome shotgun (WGS) entry which is preliminary data.</text>
</comment>
<dbReference type="InterPro" id="IPR028098">
    <property type="entry name" value="Glyco_trans_4-like_N"/>
</dbReference>
<dbReference type="Pfam" id="PF13439">
    <property type="entry name" value="Glyco_transf_4"/>
    <property type="match status" value="1"/>
</dbReference>
<dbReference type="AlphaFoldDB" id="X1FIZ3"/>
<protein>
    <recommendedName>
        <fullName evidence="1">Glycosyltransferase subfamily 4-like N-terminal domain-containing protein</fullName>
    </recommendedName>
</protein>
<proteinExistence type="predicted"/>
<evidence type="ECO:0000259" key="1">
    <source>
        <dbReference type="Pfam" id="PF13439"/>
    </source>
</evidence>
<organism evidence="2">
    <name type="scientific">marine sediment metagenome</name>
    <dbReference type="NCBI Taxonomy" id="412755"/>
    <lineage>
        <taxon>unclassified sequences</taxon>
        <taxon>metagenomes</taxon>
        <taxon>ecological metagenomes</taxon>
    </lineage>
</organism>
<gene>
    <name evidence="2" type="ORF">S03H2_17054</name>
</gene>